<dbReference type="Proteomes" id="UP001497045">
    <property type="component" value="Unassembled WGS sequence"/>
</dbReference>
<dbReference type="Pfam" id="PF03737">
    <property type="entry name" value="RraA-like"/>
    <property type="match status" value="1"/>
</dbReference>
<evidence type="ECO:0000313" key="6">
    <source>
        <dbReference type="Proteomes" id="UP001497045"/>
    </source>
</evidence>
<dbReference type="CDD" id="cd16841">
    <property type="entry name" value="RraA_family"/>
    <property type="match status" value="1"/>
</dbReference>
<dbReference type="SUPFAM" id="SSF89562">
    <property type="entry name" value="RraA-like"/>
    <property type="match status" value="1"/>
</dbReference>
<dbReference type="PANTHER" id="PTHR33254:SF4">
    <property type="entry name" value="4-HYDROXY-4-METHYL-2-OXOGLUTARATE ALDOLASE 3-RELATED"/>
    <property type="match status" value="1"/>
</dbReference>
<proteinExistence type="predicted"/>
<dbReference type="InterPro" id="IPR036704">
    <property type="entry name" value="RraA/RraA-like_sf"/>
</dbReference>
<dbReference type="InterPro" id="IPR005493">
    <property type="entry name" value="RraA/RraA-like"/>
</dbReference>
<reference evidence="5 6" key="1">
    <citation type="submission" date="2024-04" db="EMBL/GenBank/DDBJ databases">
        <title>Aurantiacibacter sp. DGU6 16S ribosomal RNA gene Genome sequencing and assembly.</title>
        <authorList>
            <person name="Park S."/>
        </authorList>
    </citation>
    <scope>NUCLEOTIDE SEQUENCE [LARGE SCALE GENOMIC DNA]</scope>
    <source>
        <strain evidence="5 6">DGU6</strain>
    </source>
</reference>
<comment type="caution">
    <text evidence="5">The sequence shown here is derived from an EMBL/GenBank/DDBJ whole genome shotgun (WGS) entry which is preliminary data.</text>
</comment>
<dbReference type="PANTHER" id="PTHR33254">
    <property type="entry name" value="4-HYDROXY-4-METHYL-2-OXOGLUTARATE ALDOLASE 3-RELATED"/>
    <property type="match status" value="1"/>
</dbReference>
<evidence type="ECO:0000256" key="4">
    <source>
        <dbReference type="ARBA" id="ARBA00030169"/>
    </source>
</evidence>
<dbReference type="Gene3D" id="3.50.30.40">
    <property type="entry name" value="Ribonuclease E inhibitor RraA/RraA-like"/>
    <property type="match status" value="1"/>
</dbReference>
<keyword evidence="6" id="KW-1185">Reference proteome</keyword>
<dbReference type="RefSeq" id="WP_341673739.1">
    <property type="nucleotide sequence ID" value="NZ_JBBYHV010000002.1"/>
</dbReference>
<protein>
    <recommendedName>
        <fullName evidence="2">Putative 4-hydroxy-4-methyl-2-oxoglutarate aldolase</fullName>
    </recommendedName>
    <alternativeName>
        <fullName evidence="3">Regulator of ribonuclease activity homolog</fullName>
    </alternativeName>
    <alternativeName>
        <fullName evidence="4">RraA-like protein</fullName>
    </alternativeName>
</protein>
<evidence type="ECO:0000256" key="1">
    <source>
        <dbReference type="ARBA" id="ARBA00001968"/>
    </source>
</evidence>
<gene>
    <name evidence="5" type="ORF">AAEO60_10895</name>
</gene>
<sequence>MELTRDTDIVTQLLKFDSCTLSDALDRLGLVGGISGLVPIIQQRRVAGRIFTVRLEPGPPPAGAPVRHLGAAAIDACGPGDIIVVSQRAGIDAGAWGGLLSNAAVRKGIAGVIVDGALRDVDEARELGLPIFCRRFTPFTARGRVYEAESGGPLALTDSFTVTPGYFALADGSGCVFVAPQDVDAVLREAEFIGAREQAMLTQLAAGATASEVMGASYENMLKGDFNE</sequence>
<evidence type="ECO:0000256" key="3">
    <source>
        <dbReference type="ARBA" id="ARBA00029596"/>
    </source>
</evidence>
<organism evidence="5 6">
    <name type="scientific">Aurantiacibacter gilvus</name>
    <dbReference type="NCBI Taxonomy" id="3139141"/>
    <lineage>
        <taxon>Bacteria</taxon>
        <taxon>Pseudomonadati</taxon>
        <taxon>Pseudomonadota</taxon>
        <taxon>Alphaproteobacteria</taxon>
        <taxon>Sphingomonadales</taxon>
        <taxon>Erythrobacteraceae</taxon>
        <taxon>Aurantiacibacter</taxon>
    </lineage>
</organism>
<evidence type="ECO:0000313" key="5">
    <source>
        <dbReference type="EMBL" id="MEL1251178.1"/>
    </source>
</evidence>
<dbReference type="EMBL" id="JBBYHV010000002">
    <property type="protein sequence ID" value="MEL1251178.1"/>
    <property type="molecule type" value="Genomic_DNA"/>
</dbReference>
<accession>A0ABU9IFH5</accession>
<name>A0ABU9IFH5_9SPHN</name>
<evidence type="ECO:0000256" key="2">
    <source>
        <dbReference type="ARBA" id="ARBA00016549"/>
    </source>
</evidence>
<comment type="cofactor">
    <cofactor evidence="1">
        <name>a divalent metal cation</name>
        <dbReference type="ChEBI" id="CHEBI:60240"/>
    </cofactor>
</comment>